<dbReference type="EMBL" id="BGZK01002505">
    <property type="protein sequence ID" value="GBP94435.1"/>
    <property type="molecule type" value="Genomic_DNA"/>
</dbReference>
<protein>
    <submittedName>
        <fullName evidence="1">Uncharacterized protein</fullName>
    </submittedName>
</protein>
<reference evidence="1 2" key="1">
    <citation type="journal article" date="2019" name="Commun. Biol.">
        <title>The bagworm genome reveals a unique fibroin gene that provides high tensile strength.</title>
        <authorList>
            <person name="Kono N."/>
            <person name="Nakamura H."/>
            <person name="Ohtoshi R."/>
            <person name="Tomita M."/>
            <person name="Numata K."/>
            <person name="Arakawa K."/>
        </authorList>
    </citation>
    <scope>NUCLEOTIDE SEQUENCE [LARGE SCALE GENOMIC DNA]</scope>
</reference>
<proteinExistence type="predicted"/>
<comment type="caution">
    <text evidence="1">The sequence shown here is derived from an EMBL/GenBank/DDBJ whole genome shotgun (WGS) entry which is preliminary data.</text>
</comment>
<gene>
    <name evidence="1" type="ORF">EVAR_71208_1</name>
</gene>
<accession>A0A4C2A615</accession>
<evidence type="ECO:0000313" key="1">
    <source>
        <dbReference type="EMBL" id="GBP94435.1"/>
    </source>
</evidence>
<organism evidence="1 2">
    <name type="scientific">Eumeta variegata</name>
    <name type="common">Bagworm moth</name>
    <name type="synonym">Eumeta japonica</name>
    <dbReference type="NCBI Taxonomy" id="151549"/>
    <lineage>
        <taxon>Eukaryota</taxon>
        <taxon>Metazoa</taxon>
        <taxon>Ecdysozoa</taxon>
        <taxon>Arthropoda</taxon>
        <taxon>Hexapoda</taxon>
        <taxon>Insecta</taxon>
        <taxon>Pterygota</taxon>
        <taxon>Neoptera</taxon>
        <taxon>Endopterygota</taxon>
        <taxon>Lepidoptera</taxon>
        <taxon>Glossata</taxon>
        <taxon>Ditrysia</taxon>
        <taxon>Tineoidea</taxon>
        <taxon>Psychidae</taxon>
        <taxon>Oiketicinae</taxon>
        <taxon>Eumeta</taxon>
    </lineage>
</organism>
<name>A0A4C2A615_EUMVA</name>
<keyword evidence="2" id="KW-1185">Reference proteome</keyword>
<sequence>MVVPVPYLPECALVGGTADVRVRSRRVDTPRFRGKKQTVSLIGRNMCGDLYNWLCTEDKGLEFTAPTPLVGRANR</sequence>
<dbReference type="Proteomes" id="UP000299102">
    <property type="component" value="Unassembled WGS sequence"/>
</dbReference>
<evidence type="ECO:0000313" key="2">
    <source>
        <dbReference type="Proteomes" id="UP000299102"/>
    </source>
</evidence>
<dbReference type="AlphaFoldDB" id="A0A4C2A615"/>